<dbReference type="EMBL" id="JALLPJ020000511">
    <property type="protein sequence ID" value="KAL3790082.1"/>
    <property type="molecule type" value="Genomic_DNA"/>
</dbReference>
<accession>A0ABD3PQF5</accession>
<gene>
    <name evidence="1" type="ORF">ACHAWO_004839</name>
</gene>
<organism evidence="1 2">
    <name type="scientific">Cyclotella atomus</name>
    <dbReference type="NCBI Taxonomy" id="382360"/>
    <lineage>
        <taxon>Eukaryota</taxon>
        <taxon>Sar</taxon>
        <taxon>Stramenopiles</taxon>
        <taxon>Ochrophyta</taxon>
        <taxon>Bacillariophyta</taxon>
        <taxon>Coscinodiscophyceae</taxon>
        <taxon>Thalassiosirophycidae</taxon>
        <taxon>Stephanodiscales</taxon>
        <taxon>Stephanodiscaceae</taxon>
        <taxon>Cyclotella</taxon>
    </lineage>
</organism>
<sequence>MPAHSGLLHGEMVAVGFDTRVGRRGQSLVGVRIVCSRSVAWVEGAFNWGARIEAIVLDNGELTDHLKSHYVCTPVSYKEAIKLPPHSPWAGVLCLLLWVPYMKQNLPGDAVIALPGTLSRTQVLQMIPKASTHYSMKMSKAIHSKFGGVTHLAWHMIHFSRVGTPVTTTTLMTKNHFVQSLQTSLDDTEGLSQMKFAFKPCPGKDYIGTVAITKGKETVSLRVYDADGLAPVLSSISTTPRFWFFWVRAASVWSKTDKILRPVKLHELFLIWDYEGKMDCKHRSFSHSLLILRHRVLSPPGKIVRAFAFGLLQQRNTYVESPSNVVPIKAGKSEDIPFSPLEVTAEVQAEAACPDDANIDLSTWASPTETSQEADARMCLRRVAVKWWSWHHVSTALKWLSEELRCEQDHAGVKDCIFRIKACRYFKWPRGSRIVFSRIPRDPDHEGWFGDFRDGVKLRQLPGTTLPQGRMPNIPTETREDELLTLCRYLEHGEVKLVIPRFTVPKAGKDVHVAWDAKANGHNAHLWTPSFLLGDSGDLEEMTVKWLSVPVGIYLKNGGPDEDYTQDASHFIKSWQADIDVGQQFNNVQAHPHDRPYLGVRLIDTRNDGSRERHWFMRYSVLHFGGKGSPYNACQGQLQIWSWPRIHPLSLPLRLDDDEELATQEVYYVDDIHPTARGIDDTQAVLASRQLKTEMNSYGNQADDEKRPTCRPGAWKGEIMHTDQPFPHKSTTGKKWSRFKSGVQWVLEAGLGSSVSTAELRRIAGLGWEST</sequence>
<proteinExistence type="predicted"/>
<comment type="caution">
    <text evidence="1">The sequence shown here is derived from an EMBL/GenBank/DDBJ whole genome shotgun (WGS) entry which is preliminary data.</text>
</comment>
<evidence type="ECO:0000313" key="1">
    <source>
        <dbReference type="EMBL" id="KAL3790082.1"/>
    </source>
</evidence>
<keyword evidence="2" id="KW-1185">Reference proteome</keyword>
<reference evidence="1 2" key="1">
    <citation type="submission" date="2024-10" db="EMBL/GenBank/DDBJ databases">
        <title>Updated reference genomes for cyclostephanoid diatoms.</title>
        <authorList>
            <person name="Roberts W.R."/>
            <person name="Alverson A.J."/>
        </authorList>
    </citation>
    <scope>NUCLEOTIDE SEQUENCE [LARGE SCALE GENOMIC DNA]</scope>
    <source>
        <strain evidence="1 2">AJA010-31</strain>
    </source>
</reference>
<protein>
    <submittedName>
        <fullName evidence="1">Uncharacterized protein</fullName>
    </submittedName>
</protein>
<dbReference type="Proteomes" id="UP001530400">
    <property type="component" value="Unassembled WGS sequence"/>
</dbReference>
<dbReference type="AlphaFoldDB" id="A0ABD3PQF5"/>
<name>A0ABD3PQF5_9STRA</name>
<evidence type="ECO:0000313" key="2">
    <source>
        <dbReference type="Proteomes" id="UP001530400"/>
    </source>
</evidence>